<accession>A0A1R3GRP1</accession>
<dbReference type="AlphaFoldDB" id="A0A1R3GRP1"/>
<dbReference type="PANTHER" id="PTHR11088:SF59">
    <property type="entry name" value="ADENYLATE ISOPENTENYLTRANSFERASE"/>
    <property type="match status" value="1"/>
</dbReference>
<gene>
    <name evidence="6" type="ORF">CCACVL1_23873</name>
</gene>
<comment type="similarity">
    <text evidence="1">Belongs to the IPP transferase family.</text>
</comment>
<dbReference type="Gene3D" id="3.40.50.300">
    <property type="entry name" value="P-loop containing nucleotide triphosphate hydrolases"/>
    <property type="match status" value="1"/>
</dbReference>
<reference evidence="6 7" key="1">
    <citation type="submission" date="2013-09" db="EMBL/GenBank/DDBJ databases">
        <title>Corchorus capsularis genome sequencing.</title>
        <authorList>
            <person name="Alam M."/>
            <person name="Haque M.S."/>
            <person name="Islam M.S."/>
            <person name="Emdad E.M."/>
            <person name="Islam M.M."/>
            <person name="Ahmed B."/>
            <person name="Halim A."/>
            <person name="Hossen Q.M.M."/>
            <person name="Hossain M.Z."/>
            <person name="Ahmed R."/>
            <person name="Khan M.M."/>
            <person name="Islam R."/>
            <person name="Rashid M.M."/>
            <person name="Khan S.A."/>
            <person name="Rahman M.S."/>
            <person name="Alam M."/>
        </authorList>
    </citation>
    <scope>NUCLEOTIDE SEQUENCE [LARGE SCALE GENOMIC DNA]</scope>
    <source>
        <strain evidence="7">cv. CVL-1</strain>
        <tissue evidence="6">Whole seedling</tissue>
    </source>
</reference>
<dbReference type="PANTHER" id="PTHR11088">
    <property type="entry name" value="TRNA DIMETHYLALLYLTRANSFERASE"/>
    <property type="match status" value="1"/>
</dbReference>
<dbReference type="GO" id="GO:0052381">
    <property type="term" value="F:tRNA dimethylallyltransferase activity"/>
    <property type="evidence" value="ECO:0007669"/>
    <property type="project" value="TreeGrafter"/>
</dbReference>
<proteinExistence type="inferred from homology"/>
<name>A0A1R3GRP1_COCAP</name>
<dbReference type="InterPro" id="IPR027417">
    <property type="entry name" value="P-loop_NTPase"/>
</dbReference>
<dbReference type="OMA" id="HRIDATC"/>
<keyword evidence="5" id="KW-0067">ATP-binding</keyword>
<dbReference type="SUPFAM" id="SSF52540">
    <property type="entry name" value="P-loop containing nucleoside triphosphate hydrolases"/>
    <property type="match status" value="1"/>
</dbReference>
<dbReference type="OrthoDB" id="775260at2759"/>
<dbReference type="EMBL" id="AWWV01013642">
    <property type="protein sequence ID" value="OMO60785.1"/>
    <property type="molecule type" value="Genomic_DNA"/>
</dbReference>
<keyword evidence="4" id="KW-0547">Nucleotide-binding</keyword>
<dbReference type="Proteomes" id="UP000188268">
    <property type="component" value="Unassembled WGS sequence"/>
</dbReference>
<sequence>MGNLSHQNKKNKVIFAMGATGTGKSKLSIDLAINFNGEVINSDKIQVFKGLDIITNKVTKEESAGVPHHLLGIVDDPDEDFTADDFCRHVLKSIDIILKNGHIPIIAGGSNSYLEKLVEDPNIKFREIFDCCFIWVDVSLHVLYQRVGTRVDEMVKYGLVDEVREMFVPGADYTRGIRRAIGAQEMEKFLLIENNIYVDSMTKSKVLAIALEDMKINTRKLIISQLRKIYRLRTELGWEMHRIDATSVYQKRGEDAEVTWNDVVLMKSVEIVSKFLIEGIGI</sequence>
<evidence type="ECO:0000313" key="7">
    <source>
        <dbReference type="Proteomes" id="UP000188268"/>
    </source>
</evidence>
<dbReference type="Pfam" id="PF01715">
    <property type="entry name" value="IPPT"/>
    <property type="match status" value="2"/>
</dbReference>
<protein>
    <submittedName>
        <fullName evidence="6">tRNA isopentenyltransferase</fullName>
    </submittedName>
</protein>
<evidence type="ECO:0000313" key="6">
    <source>
        <dbReference type="EMBL" id="OMO60785.1"/>
    </source>
</evidence>
<evidence type="ECO:0000256" key="1">
    <source>
        <dbReference type="ARBA" id="ARBA00005842"/>
    </source>
</evidence>
<dbReference type="GO" id="GO:0009691">
    <property type="term" value="P:cytokinin biosynthetic process"/>
    <property type="evidence" value="ECO:0007669"/>
    <property type="project" value="UniProtKB-KW"/>
</dbReference>
<keyword evidence="3" id="KW-0203">Cytokinin biosynthesis</keyword>
<organism evidence="6 7">
    <name type="scientific">Corchorus capsularis</name>
    <name type="common">Jute</name>
    <dbReference type="NCBI Taxonomy" id="210143"/>
    <lineage>
        <taxon>Eukaryota</taxon>
        <taxon>Viridiplantae</taxon>
        <taxon>Streptophyta</taxon>
        <taxon>Embryophyta</taxon>
        <taxon>Tracheophyta</taxon>
        <taxon>Spermatophyta</taxon>
        <taxon>Magnoliopsida</taxon>
        <taxon>eudicotyledons</taxon>
        <taxon>Gunneridae</taxon>
        <taxon>Pentapetalae</taxon>
        <taxon>rosids</taxon>
        <taxon>malvids</taxon>
        <taxon>Malvales</taxon>
        <taxon>Malvaceae</taxon>
        <taxon>Grewioideae</taxon>
        <taxon>Apeibeae</taxon>
        <taxon>Corchorus</taxon>
    </lineage>
</organism>
<dbReference type="GO" id="GO:0005524">
    <property type="term" value="F:ATP binding"/>
    <property type="evidence" value="ECO:0007669"/>
    <property type="project" value="UniProtKB-KW"/>
</dbReference>
<dbReference type="InterPro" id="IPR039657">
    <property type="entry name" value="Dimethylallyltransferase"/>
</dbReference>
<dbReference type="GO" id="GO:0005739">
    <property type="term" value="C:mitochondrion"/>
    <property type="evidence" value="ECO:0007669"/>
    <property type="project" value="TreeGrafter"/>
</dbReference>
<keyword evidence="2 6" id="KW-0808">Transferase</keyword>
<evidence type="ECO:0000256" key="2">
    <source>
        <dbReference type="ARBA" id="ARBA00022679"/>
    </source>
</evidence>
<evidence type="ECO:0000256" key="4">
    <source>
        <dbReference type="ARBA" id="ARBA00022741"/>
    </source>
</evidence>
<dbReference type="Gramene" id="OMO60785">
    <property type="protein sequence ID" value="OMO60785"/>
    <property type="gene ID" value="CCACVL1_23873"/>
</dbReference>
<dbReference type="GO" id="GO:0006400">
    <property type="term" value="P:tRNA modification"/>
    <property type="evidence" value="ECO:0007669"/>
    <property type="project" value="TreeGrafter"/>
</dbReference>
<evidence type="ECO:0000256" key="3">
    <source>
        <dbReference type="ARBA" id="ARBA00022712"/>
    </source>
</evidence>
<keyword evidence="7" id="KW-1185">Reference proteome</keyword>
<comment type="caution">
    <text evidence="6">The sequence shown here is derived from an EMBL/GenBank/DDBJ whole genome shotgun (WGS) entry which is preliminary data.</text>
</comment>
<dbReference type="STRING" id="210143.A0A1R3GRP1"/>
<dbReference type="Gene3D" id="1.10.287.890">
    <property type="entry name" value="Crystal structure of tRNA isopentenylpyrophosphate transferase (bh2366) domain"/>
    <property type="match status" value="1"/>
</dbReference>
<evidence type="ECO:0000256" key="5">
    <source>
        <dbReference type="ARBA" id="ARBA00022840"/>
    </source>
</evidence>